<evidence type="ECO:0000313" key="1">
    <source>
        <dbReference type="EMBL" id="KAF4652708.1"/>
    </source>
</evidence>
<dbReference type="EMBL" id="JAAPAO010000892">
    <property type="protein sequence ID" value="KAF4652708.1"/>
    <property type="molecule type" value="Genomic_DNA"/>
</dbReference>
<evidence type="ECO:0000313" key="2">
    <source>
        <dbReference type="Proteomes" id="UP000591131"/>
    </source>
</evidence>
<dbReference type="AlphaFoldDB" id="A0A7J6KZT3"/>
<organism evidence="1 2">
    <name type="scientific">Perkinsus chesapeaki</name>
    <name type="common">Clam parasite</name>
    <name type="synonym">Perkinsus andrewsi</name>
    <dbReference type="NCBI Taxonomy" id="330153"/>
    <lineage>
        <taxon>Eukaryota</taxon>
        <taxon>Sar</taxon>
        <taxon>Alveolata</taxon>
        <taxon>Perkinsozoa</taxon>
        <taxon>Perkinsea</taxon>
        <taxon>Perkinsida</taxon>
        <taxon>Perkinsidae</taxon>
        <taxon>Perkinsus</taxon>
    </lineage>
</organism>
<keyword evidence="2" id="KW-1185">Reference proteome</keyword>
<accession>A0A7J6KZT3</accession>
<gene>
    <name evidence="1" type="ORF">FOL47_010894</name>
</gene>
<protein>
    <submittedName>
        <fullName evidence="1">Uncharacterized protein</fullName>
    </submittedName>
</protein>
<name>A0A7J6KZT3_PERCH</name>
<dbReference type="Proteomes" id="UP000591131">
    <property type="component" value="Unassembled WGS sequence"/>
</dbReference>
<proteinExistence type="predicted"/>
<reference evidence="1 2" key="1">
    <citation type="submission" date="2020-04" db="EMBL/GenBank/DDBJ databases">
        <title>Perkinsus chesapeaki whole genome sequence.</title>
        <authorList>
            <person name="Bogema D.R."/>
        </authorList>
    </citation>
    <scope>NUCLEOTIDE SEQUENCE [LARGE SCALE GENOMIC DNA]</scope>
    <source>
        <strain evidence="1">ATCC PRA-425</strain>
    </source>
</reference>
<dbReference type="OrthoDB" id="10497946at2759"/>
<comment type="caution">
    <text evidence="1">The sequence shown here is derived from an EMBL/GenBank/DDBJ whole genome shotgun (WGS) entry which is preliminary data.</text>
</comment>
<sequence>MRVGLMNSDIQGGIPIKEADLHAARAVDETDMDCMMPIEIIKNELAPVRRIETIRRRSSKEKVAIYRLLEPMEKENEVERIPIQDAWTINEIALVAKKGDAFWKKLPVILNENDNEALNANFRVTLDLRYVNANVGVLHSGDEKNTTPFQHLISKSQDQIG</sequence>